<dbReference type="Gramene" id="mRNA:HanXRQr2_Chr16g0770671">
    <property type="protein sequence ID" value="CDS:HanXRQr2_Chr16g0770671.1"/>
    <property type="gene ID" value="HanXRQr2_Chr16g0770671"/>
</dbReference>
<sequence length="52" mass="5992">MTASSQVFSYEVNFAKSHTLICTQQRKTLTYEPDETEIGKSNSRWKRGLPEP</sequence>
<evidence type="ECO:0000256" key="1">
    <source>
        <dbReference type="SAM" id="MobiDB-lite"/>
    </source>
</evidence>
<reference evidence="2" key="2">
    <citation type="submission" date="2020-06" db="EMBL/GenBank/DDBJ databases">
        <title>Helianthus annuus Genome sequencing and assembly Release 2.</title>
        <authorList>
            <person name="Gouzy J."/>
            <person name="Langlade N."/>
            <person name="Munos S."/>
        </authorList>
    </citation>
    <scope>NUCLEOTIDE SEQUENCE</scope>
    <source>
        <tissue evidence="2">Leaves</tissue>
    </source>
</reference>
<feature type="region of interest" description="Disordered" evidence="1">
    <location>
        <begin position="33"/>
        <end position="52"/>
    </location>
</feature>
<comment type="caution">
    <text evidence="2">The sequence shown here is derived from an EMBL/GenBank/DDBJ whole genome shotgun (WGS) entry which is preliminary data.</text>
</comment>
<evidence type="ECO:0000313" key="2">
    <source>
        <dbReference type="EMBL" id="KAF5761922.1"/>
    </source>
</evidence>
<dbReference type="Proteomes" id="UP000215914">
    <property type="component" value="Unassembled WGS sequence"/>
</dbReference>
<organism evidence="2 3">
    <name type="scientific">Helianthus annuus</name>
    <name type="common">Common sunflower</name>
    <dbReference type="NCBI Taxonomy" id="4232"/>
    <lineage>
        <taxon>Eukaryota</taxon>
        <taxon>Viridiplantae</taxon>
        <taxon>Streptophyta</taxon>
        <taxon>Embryophyta</taxon>
        <taxon>Tracheophyta</taxon>
        <taxon>Spermatophyta</taxon>
        <taxon>Magnoliopsida</taxon>
        <taxon>eudicotyledons</taxon>
        <taxon>Gunneridae</taxon>
        <taxon>Pentapetalae</taxon>
        <taxon>asterids</taxon>
        <taxon>campanulids</taxon>
        <taxon>Asterales</taxon>
        <taxon>Asteraceae</taxon>
        <taxon>Asteroideae</taxon>
        <taxon>Heliantheae alliance</taxon>
        <taxon>Heliantheae</taxon>
        <taxon>Helianthus</taxon>
    </lineage>
</organism>
<evidence type="ECO:0000313" key="3">
    <source>
        <dbReference type="Proteomes" id="UP000215914"/>
    </source>
</evidence>
<reference evidence="2" key="1">
    <citation type="journal article" date="2017" name="Nature">
        <title>The sunflower genome provides insights into oil metabolism, flowering and Asterid evolution.</title>
        <authorList>
            <person name="Badouin H."/>
            <person name="Gouzy J."/>
            <person name="Grassa C.J."/>
            <person name="Murat F."/>
            <person name="Staton S.E."/>
            <person name="Cottret L."/>
            <person name="Lelandais-Briere C."/>
            <person name="Owens G.L."/>
            <person name="Carrere S."/>
            <person name="Mayjonade B."/>
            <person name="Legrand L."/>
            <person name="Gill N."/>
            <person name="Kane N.C."/>
            <person name="Bowers J.E."/>
            <person name="Hubner S."/>
            <person name="Bellec A."/>
            <person name="Berard A."/>
            <person name="Berges H."/>
            <person name="Blanchet N."/>
            <person name="Boniface M.C."/>
            <person name="Brunel D."/>
            <person name="Catrice O."/>
            <person name="Chaidir N."/>
            <person name="Claudel C."/>
            <person name="Donnadieu C."/>
            <person name="Faraut T."/>
            <person name="Fievet G."/>
            <person name="Helmstetter N."/>
            <person name="King M."/>
            <person name="Knapp S.J."/>
            <person name="Lai Z."/>
            <person name="Le Paslier M.C."/>
            <person name="Lippi Y."/>
            <person name="Lorenzon L."/>
            <person name="Mandel J.R."/>
            <person name="Marage G."/>
            <person name="Marchand G."/>
            <person name="Marquand E."/>
            <person name="Bret-Mestries E."/>
            <person name="Morien E."/>
            <person name="Nambeesan S."/>
            <person name="Nguyen T."/>
            <person name="Pegot-Espagnet P."/>
            <person name="Pouilly N."/>
            <person name="Raftis F."/>
            <person name="Sallet E."/>
            <person name="Schiex T."/>
            <person name="Thomas J."/>
            <person name="Vandecasteele C."/>
            <person name="Vares D."/>
            <person name="Vear F."/>
            <person name="Vautrin S."/>
            <person name="Crespi M."/>
            <person name="Mangin B."/>
            <person name="Burke J.M."/>
            <person name="Salse J."/>
            <person name="Munos S."/>
            <person name="Vincourt P."/>
            <person name="Rieseberg L.H."/>
            <person name="Langlade N.B."/>
        </authorList>
    </citation>
    <scope>NUCLEOTIDE SEQUENCE</scope>
    <source>
        <tissue evidence="2">Leaves</tissue>
    </source>
</reference>
<keyword evidence="3" id="KW-1185">Reference proteome</keyword>
<proteinExistence type="predicted"/>
<protein>
    <submittedName>
        <fullName evidence="2">Uncharacterized protein</fullName>
    </submittedName>
</protein>
<dbReference type="AlphaFoldDB" id="A0A9K3GZQ1"/>
<dbReference type="EMBL" id="MNCJ02000331">
    <property type="protein sequence ID" value="KAF5761922.1"/>
    <property type="molecule type" value="Genomic_DNA"/>
</dbReference>
<accession>A0A9K3GZQ1</accession>
<gene>
    <name evidence="2" type="ORF">HanXRQr2_Chr16g0770671</name>
</gene>
<feature type="compositionally biased region" description="Basic residues" evidence="1">
    <location>
        <begin position="43"/>
        <end position="52"/>
    </location>
</feature>
<name>A0A9K3GZQ1_HELAN</name>